<dbReference type="SUPFAM" id="SSF53448">
    <property type="entry name" value="Nucleotide-diphospho-sugar transferases"/>
    <property type="match status" value="1"/>
</dbReference>
<dbReference type="AlphaFoldDB" id="A0A1J4RT95"/>
<dbReference type="EMBL" id="MNUJ01000031">
    <property type="protein sequence ID" value="OIN89626.1"/>
    <property type="molecule type" value="Genomic_DNA"/>
</dbReference>
<keyword evidence="3 6" id="KW-0808">Transferase</keyword>
<dbReference type="CDD" id="cd02541">
    <property type="entry name" value="UGPase_prokaryotic"/>
    <property type="match status" value="1"/>
</dbReference>
<keyword evidence="4 6" id="KW-0548">Nucleotidyltransferase</keyword>
<evidence type="ECO:0000313" key="8">
    <source>
        <dbReference type="EMBL" id="OIN89626.1"/>
    </source>
</evidence>
<dbReference type="InterPro" id="IPR029044">
    <property type="entry name" value="Nucleotide-diphossugar_trans"/>
</dbReference>
<dbReference type="PANTHER" id="PTHR43197:SF1">
    <property type="entry name" value="UTP--GLUCOSE-1-PHOSPHATE URIDYLYLTRANSFERASE"/>
    <property type="match status" value="1"/>
</dbReference>
<dbReference type="GO" id="GO:0006011">
    <property type="term" value="P:UDP-alpha-D-glucose metabolic process"/>
    <property type="evidence" value="ECO:0007669"/>
    <property type="project" value="InterPro"/>
</dbReference>
<dbReference type="InterPro" id="IPR005835">
    <property type="entry name" value="NTP_transferase_dom"/>
</dbReference>
<evidence type="ECO:0000313" key="9">
    <source>
        <dbReference type="Proteomes" id="UP000182753"/>
    </source>
</evidence>
<feature type="domain" description="Nucleotidyl transferase" evidence="7">
    <location>
        <begin position="6"/>
        <end position="268"/>
    </location>
</feature>
<dbReference type="EC" id="2.7.7.9" evidence="2 6"/>
<dbReference type="Proteomes" id="UP000182753">
    <property type="component" value="Unassembled WGS sequence"/>
</dbReference>
<evidence type="ECO:0000256" key="1">
    <source>
        <dbReference type="ARBA" id="ARBA00006890"/>
    </source>
</evidence>
<dbReference type="Gene3D" id="3.90.550.10">
    <property type="entry name" value="Spore Coat Polysaccharide Biosynthesis Protein SpsA, Chain A"/>
    <property type="match status" value="1"/>
</dbReference>
<accession>A0A1J4RT95</accession>
<gene>
    <name evidence="8" type="ORF">AUJ40_01545</name>
</gene>
<dbReference type="GO" id="GO:0003983">
    <property type="term" value="F:UTP:glucose-1-phosphate uridylyltransferase activity"/>
    <property type="evidence" value="ECO:0007669"/>
    <property type="project" value="UniProtKB-EC"/>
</dbReference>
<dbReference type="InterPro" id="IPR005771">
    <property type="entry name" value="GalU_uridylyltTrfase_bac/arc"/>
</dbReference>
<evidence type="ECO:0000259" key="7">
    <source>
        <dbReference type="Pfam" id="PF00483"/>
    </source>
</evidence>
<evidence type="ECO:0000256" key="6">
    <source>
        <dbReference type="RuleBase" id="RU361259"/>
    </source>
</evidence>
<reference evidence="8 9" key="1">
    <citation type="journal article" date="2016" name="Environ. Microbiol.">
        <title>Genomic resolution of a cold subsurface aquifer community provides metabolic insights for novel microbes adapted to high CO concentrations.</title>
        <authorList>
            <person name="Probst A.J."/>
            <person name="Castelle C.J."/>
            <person name="Singh A."/>
            <person name="Brown C.T."/>
            <person name="Anantharaman K."/>
            <person name="Sharon I."/>
            <person name="Hug L.A."/>
            <person name="Burstein D."/>
            <person name="Emerson J.B."/>
            <person name="Thomas B.C."/>
            <person name="Banfield J.F."/>
        </authorList>
    </citation>
    <scope>NUCLEOTIDE SEQUENCE [LARGE SCALE GENOMIC DNA]</scope>
    <source>
        <strain evidence="8">CG1_02_42_45</strain>
    </source>
</reference>
<dbReference type="NCBIfam" id="TIGR01099">
    <property type="entry name" value="galU"/>
    <property type="match status" value="1"/>
</dbReference>
<evidence type="ECO:0000256" key="5">
    <source>
        <dbReference type="ARBA" id="ARBA00048128"/>
    </source>
</evidence>
<dbReference type="PANTHER" id="PTHR43197">
    <property type="entry name" value="UTP--GLUCOSE-1-PHOSPHATE URIDYLYLTRANSFERASE"/>
    <property type="match status" value="1"/>
</dbReference>
<comment type="caution">
    <text evidence="8">The sequence shown here is derived from an EMBL/GenBank/DDBJ whole genome shotgun (WGS) entry which is preliminary data.</text>
</comment>
<evidence type="ECO:0000256" key="2">
    <source>
        <dbReference type="ARBA" id="ARBA00012415"/>
    </source>
</evidence>
<evidence type="ECO:0000256" key="4">
    <source>
        <dbReference type="ARBA" id="ARBA00022695"/>
    </source>
</evidence>
<sequence length="292" mass="32962">MKKIRKAVIPAAGYGTRFLPVTKSTPKEMLPVVDKPIIQYVVEEAVNSGIEDIIIVTGANKRSIEDHFDHSLELENYLEKVGKTTELEQIRKIARMANFIYIRQKGAYGNGTPVLNAQEVIGDEPFAVLWGDEFITGNPPRLRQMIKVFEEFSRPVISGIRISKKADLSRYGIADLTPVRDNIFKINEIVEKPDPDKAPSNMATHGAYILTPDIFEALRNQPPGKGEEIWLVDGINQLKTRGPIYACEIKEGKYYDCGNVLEFLKTNVDHALRREDIGEEFGNFLKEISKEL</sequence>
<evidence type="ECO:0000256" key="3">
    <source>
        <dbReference type="ARBA" id="ARBA00022679"/>
    </source>
</evidence>
<dbReference type="Pfam" id="PF00483">
    <property type="entry name" value="NTP_transferase"/>
    <property type="match status" value="1"/>
</dbReference>
<comment type="catalytic activity">
    <reaction evidence="5 6">
        <text>alpha-D-glucose 1-phosphate + UTP + H(+) = UDP-alpha-D-glucose + diphosphate</text>
        <dbReference type="Rhea" id="RHEA:19889"/>
        <dbReference type="ChEBI" id="CHEBI:15378"/>
        <dbReference type="ChEBI" id="CHEBI:33019"/>
        <dbReference type="ChEBI" id="CHEBI:46398"/>
        <dbReference type="ChEBI" id="CHEBI:58601"/>
        <dbReference type="ChEBI" id="CHEBI:58885"/>
        <dbReference type="EC" id="2.7.7.9"/>
    </reaction>
</comment>
<name>A0A1J4RT95_9BACT</name>
<proteinExistence type="inferred from homology"/>
<comment type="similarity">
    <text evidence="1 6">Belongs to the UDPGP type 2 family.</text>
</comment>
<protein>
    <recommendedName>
        <fullName evidence="2 6">UTP--glucose-1-phosphate uridylyltransferase</fullName>
        <ecNumber evidence="2 6">2.7.7.9</ecNumber>
    </recommendedName>
    <alternativeName>
        <fullName evidence="6">UDP-glucose pyrophosphorylase</fullName>
    </alternativeName>
</protein>
<organism evidence="8 9">
    <name type="scientific">Candidatus Berkelbacteria bacterium CG1_02_42_45</name>
    <dbReference type="NCBI Taxonomy" id="1805036"/>
    <lineage>
        <taxon>Bacteria</taxon>
        <taxon>Candidatus Berkelbacteria</taxon>
    </lineage>
</organism>